<proteinExistence type="inferred from homology"/>
<dbReference type="GO" id="GO:0005975">
    <property type="term" value="P:carbohydrate metabolic process"/>
    <property type="evidence" value="ECO:0007669"/>
    <property type="project" value="InterPro"/>
</dbReference>
<dbReference type="Gene3D" id="3.20.20.70">
    <property type="entry name" value="Aldolase class I"/>
    <property type="match status" value="1"/>
</dbReference>
<dbReference type="EC" id="3.2.1.35" evidence="3"/>
<keyword evidence="2" id="KW-1015">Disulfide bond</keyword>
<comment type="catalytic activity">
    <reaction evidence="3">
        <text>Random hydrolysis of (1-&gt;4)-linkages between N-acetyl-beta-D-glucosamine and D-glucuronate residues in hyaluronate.</text>
        <dbReference type="EC" id="3.2.1.35"/>
    </reaction>
</comment>
<dbReference type="SUPFAM" id="SSF51445">
    <property type="entry name" value="(Trans)glycosidases"/>
    <property type="match status" value="1"/>
</dbReference>
<keyword evidence="3" id="KW-0326">Glycosidase</keyword>
<evidence type="ECO:0000256" key="2">
    <source>
        <dbReference type="ARBA" id="ARBA00023157"/>
    </source>
</evidence>
<dbReference type="InterPro" id="IPR000742">
    <property type="entry name" value="EGF"/>
</dbReference>
<evidence type="ECO:0000313" key="7">
    <source>
        <dbReference type="WBParaSite" id="HPLM_0001801701-mRNA-1"/>
    </source>
</evidence>
<accession>A0A0N4X140</accession>
<reference evidence="5 6" key="2">
    <citation type="submission" date="2018-11" db="EMBL/GenBank/DDBJ databases">
        <authorList>
            <consortium name="Pathogen Informatics"/>
        </authorList>
    </citation>
    <scope>NUCLEOTIDE SEQUENCE [LARGE SCALE GENOMIC DNA]</scope>
    <source>
        <strain evidence="5 6">MHpl1</strain>
    </source>
</reference>
<dbReference type="PANTHER" id="PTHR11769:SF35">
    <property type="entry name" value="HYALURONIDASE"/>
    <property type="match status" value="1"/>
</dbReference>
<feature type="domain" description="EGF-like" evidence="4">
    <location>
        <begin position="110"/>
        <end position="121"/>
    </location>
</feature>
<evidence type="ECO:0000259" key="4">
    <source>
        <dbReference type="PROSITE" id="PS00022"/>
    </source>
</evidence>
<comment type="similarity">
    <text evidence="1 3">Belongs to the glycosyl hydrolase 56 family.</text>
</comment>
<dbReference type="OrthoDB" id="5796153at2759"/>
<dbReference type="InterPro" id="IPR018155">
    <property type="entry name" value="Hyaluronidase"/>
</dbReference>
<dbReference type="PANTHER" id="PTHR11769">
    <property type="entry name" value="HYALURONIDASE"/>
    <property type="match status" value="1"/>
</dbReference>
<gene>
    <name evidence="5" type="ORF">HPLM_LOCUS18009</name>
</gene>
<sequence length="200" mass="21846">MRAIAWFLRTTQSSLGNGRDTMRKDVCNSLKQAADLGARGVVLWSSSKNMKQRCEGLAAYVRDMLGPTVALIRKRTQRCREKRCSGHGQCVLPSPASRCTFRMQPESYICRCDTLYTGGTCNVIGDTATNDSSSSGGVHEGVVTVAPIKLDDTRQLELKEQDSVNVTDTSILVAAAAPETVTTSDTFLHFTPPPLDFRLI</sequence>
<protein>
    <recommendedName>
        <fullName evidence="3">Hyaluronidase</fullName>
        <ecNumber evidence="3">3.2.1.35</ecNumber>
    </recommendedName>
</protein>
<evidence type="ECO:0000313" key="5">
    <source>
        <dbReference type="EMBL" id="VDO68314.1"/>
    </source>
</evidence>
<dbReference type="WBParaSite" id="HPLM_0001801701-mRNA-1">
    <property type="protein sequence ID" value="HPLM_0001801701-mRNA-1"/>
    <property type="gene ID" value="HPLM_0001801701"/>
</dbReference>
<dbReference type="AlphaFoldDB" id="A0A0N4X140"/>
<evidence type="ECO:0000313" key="6">
    <source>
        <dbReference type="Proteomes" id="UP000268014"/>
    </source>
</evidence>
<evidence type="ECO:0000256" key="1">
    <source>
        <dbReference type="ARBA" id="ARBA00008871"/>
    </source>
</evidence>
<name>A0A0N4X140_HAEPC</name>
<reference evidence="7" key="1">
    <citation type="submission" date="2017-02" db="UniProtKB">
        <authorList>
            <consortium name="WormBaseParasite"/>
        </authorList>
    </citation>
    <scope>IDENTIFICATION</scope>
</reference>
<organism evidence="7">
    <name type="scientific">Haemonchus placei</name>
    <name type="common">Barber's pole worm</name>
    <dbReference type="NCBI Taxonomy" id="6290"/>
    <lineage>
        <taxon>Eukaryota</taxon>
        <taxon>Metazoa</taxon>
        <taxon>Ecdysozoa</taxon>
        <taxon>Nematoda</taxon>
        <taxon>Chromadorea</taxon>
        <taxon>Rhabditida</taxon>
        <taxon>Rhabditina</taxon>
        <taxon>Rhabditomorpha</taxon>
        <taxon>Strongyloidea</taxon>
        <taxon>Trichostrongylidae</taxon>
        <taxon>Haemonchus</taxon>
    </lineage>
</organism>
<dbReference type="GO" id="GO:0030214">
    <property type="term" value="P:hyaluronan catabolic process"/>
    <property type="evidence" value="ECO:0007669"/>
    <property type="project" value="TreeGrafter"/>
</dbReference>
<dbReference type="EMBL" id="UZAF01020281">
    <property type="protein sequence ID" value="VDO68314.1"/>
    <property type="molecule type" value="Genomic_DNA"/>
</dbReference>
<dbReference type="Proteomes" id="UP000268014">
    <property type="component" value="Unassembled WGS sequence"/>
</dbReference>
<evidence type="ECO:0000256" key="3">
    <source>
        <dbReference type="RuleBase" id="RU610713"/>
    </source>
</evidence>
<keyword evidence="3" id="KW-0378">Hydrolase</keyword>
<dbReference type="InterPro" id="IPR013785">
    <property type="entry name" value="Aldolase_TIM"/>
</dbReference>
<keyword evidence="6" id="KW-1185">Reference proteome</keyword>
<dbReference type="InterPro" id="IPR017853">
    <property type="entry name" value="GH"/>
</dbReference>
<dbReference type="STRING" id="6290.A0A0N4X140"/>
<dbReference type="Pfam" id="PF01630">
    <property type="entry name" value="Glyco_hydro_56"/>
    <property type="match status" value="1"/>
</dbReference>
<dbReference type="GO" id="GO:0004415">
    <property type="term" value="F:hyalurononglucosaminidase activity"/>
    <property type="evidence" value="ECO:0007669"/>
    <property type="project" value="UniProtKB-UniRule"/>
</dbReference>
<dbReference type="PROSITE" id="PS00022">
    <property type="entry name" value="EGF_1"/>
    <property type="match status" value="1"/>
</dbReference>